<dbReference type="GO" id="GO:0016787">
    <property type="term" value="F:hydrolase activity"/>
    <property type="evidence" value="ECO:0007669"/>
    <property type="project" value="UniProtKB-KW"/>
</dbReference>
<accession>A0A1X6MH90</accession>
<dbReference type="CDD" id="cd18793">
    <property type="entry name" value="SF2_C_SNF"/>
    <property type="match status" value="1"/>
</dbReference>
<evidence type="ECO:0000256" key="2">
    <source>
        <dbReference type="ARBA" id="ARBA00022801"/>
    </source>
</evidence>
<dbReference type="InterPro" id="IPR001650">
    <property type="entry name" value="Helicase_C-like"/>
</dbReference>
<dbReference type="InterPro" id="IPR049730">
    <property type="entry name" value="SNF2/RAD54-like_C"/>
</dbReference>
<keyword evidence="1" id="KW-0547">Nucleotide-binding</keyword>
<name>A0A1X6MH90_9APHY</name>
<dbReference type="GO" id="GO:0005524">
    <property type="term" value="F:ATP binding"/>
    <property type="evidence" value="ECO:0007669"/>
    <property type="project" value="UniProtKB-KW"/>
</dbReference>
<dbReference type="InterPro" id="IPR027417">
    <property type="entry name" value="P-loop_NTPase"/>
</dbReference>
<reference evidence="6 7" key="1">
    <citation type="submission" date="2017-04" db="EMBL/GenBank/DDBJ databases">
        <title>Genome Sequence of the Model Brown-Rot Fungus Postia placenta SB12.</title>
        <authorList>
            <consortium name="DOE Joint Genome Institute"/>
            <person name="Gaskell J."/>
            <person name="Kersten P."/>
            <person name="Larrondo L.F."/>
            <person name="Canessa P."/>
            <person name="Martinez D."/>
            <person name="Hibbett D."/>
            <person name="Schmoll M."/>
            <person name="Kubicek C.P."/>
            <person name="Martinez A.T."/>
            <person name="Yadav J."/>
            <person name="Master E."/>
            <person name="Magnuson J.K."/>
            <person name="James T."/>
            <person name="Yaver D."/>
            <person name="Berka R."/>
            <person name="Labutti K."/>
            <person name="Lipzen A."/>
            <person name="Aerts A."/>
            <person name="Barry K."/>
            <person name="Henrissat B."/>
            <person name="Blanchette R."/>
            <person name="Grigoriev I."/>
            <person name="Cullen D."/>
        </authorList>
    </citation>
    <scope>NUCLEOTIDE SEQUENCE [LARGE SCALE GENOMIC DNA]</scope>
    <source>
        <strain evidence="6 7">MAD-698-R-SB12</strain>
    </source>
</reference>
<evidence type="ECO:0000313" key="6">
    <source>
        <dbReference type="EMBL" id="OSX55777.1"/>
    </source>
</evidence>
<keyword evidence="3" id="KW-0067">ATP-binding</keyword>
<dbReference type="Proteomes" id="UP000194127">
    <property type="component" value="Unassembled WGS sequence"/>
</dbReference>
<dbReference type="OrthoDB" id="2803695at2759"/>
<dbReference type="PANTHER" id="PTHR45626">
    <property type="entry name" value="TRANSCRIPTION TERMINATION FACTOR 2-RELATED"/>
    <property type="match status" value="1"/>
</dbReference>
<evidence type="ECO:0000256" key="4">
    <source>
        <dbReference type="SAM" id="MobiDB-lite"/>
    </source>
</evidence>
<proteinExistence type="predicted"/>
<protein>
    <recommendedName>
        <fullName evidence="5">Helicase C-terminal domain-containing protein</fullName>
    </recommendedName>
</protein>
<feature type="region of interest" description="Disordered" evidence="4">
    <location>
        <begin position="241"/>
        <end position="289"/>
    </location>
</feature>
<dbReference type="GO" id="GO:0008094">
    <property type="term" value="F:ATP-dependent activity, acting on DNA"/>
    <property type="evidence" value="ECO:0007669"/>
    <property type="project" value="TreeGrafter"/>
</dbReference>
<dbReference type="InterPro" id="IPR050628">
    <property type="entry name" value="SNF2_RAD54_helicase_TF"/>
</dbReference>
<dbReference type="SUPFAM" id="SSF52540">
    <property type="entry name" value="P-loop containing nucleoside triphosphate hydrolases"/>
    <property type="match status" value="1"/>
</dbReference>
<dbReference type="EMBL" id="KZ110962">
    <property type="protein sequence ID" value="OSX55777.1"/>
    <property type="molecule type" value="Genomic_DNA"/>
</dbReference>
<feature type="domain" description="Helicase C-terminal" evidence="5">
    <location>
        <begin position="284"/>
        <end position="435"/>
    </location>
</feature>
<dbReference type="GeneID" id="36328277"/>
<dbReference type="GO" id="GO:0005634">
    <property type="term" value="C:nucleus"/>
    <property type="evidence" value="ECO:0007669"/>
    <property type="project" value="TreeGrafter"/>
</dbReference>
<dbReference type="SMART" id="SM00490">
    <property type="entry name" value="HELICc"/>
    <property type="match status" value="1"/>
</dbReference>
<keyword evidence="7" id="KW-1185">Reference proteome</keyword>
<dbReference type="Pfam" id="PF00271">
    <property type="entry name" value="Helicase_C"/>
    <property type="match status" value="1"/>
</dbReference>
<sequence length="459" mass="50909">GCMLGIPAFDEPQHDKELYQWRSQLATAMRNDRASAKHSGSAMKVVSRVAHGLSVEDDALENGFSKVVDAMMVDVRAKYDGFVVRRTLGSLDWEGKAISGLPPYAEHILMLKLTGEEYKNLDTIANEAAELNPGGSIAYNSGKPTTLEAGCGLKTPAHRACVLDARPPHHPGGRMRAEDAGTPRSFYLSVRRALLHPSCNAEYKWTPPTSREEWEAIATAKISALITILKYHLEQDARPPLVSVPVEDPPRPQSPSSDTSSDEPAAYEERPANNLAPDPDAQPDPRDAHSKPDKIVVYVAFPSCFDPLLKILQMYGIEYETLTGTMSGRRRAEALHKFMQSDAKGVRVLILSNVGAVGFNIACANILIIIDTLWSAQDDSQLIGRLWRQRQLKLVHVYRLIARNTSDVFLNNISFDKSIMHNAFMGSSRALRRVFDPKYDLDVGDKDLTHEEEPQELPD</sequence>
<evidence type="ECO:0000313" key="7">
    <source>
        <dbReference type="Proteomes" id="UP000194127"/>
    </source>
</evidence>
<keyword evidence="2" id="KW-0378">Hydrolase</keyword>
<evidence type="ECO:0000256" key="3">
    <source>
        <dbReference type="ARBA" id="ARBA00022840"/>
    </source>
</evidence>
<evidence type="ECO:0000256" key="1">
    <source>
        <dbReference type="ARBA" id="ARBA00022741"/>
    </source>
</evidence>
<organism evidence="6 7">
    <name type="scientific">Postia placenta MAD-698-R-SB12</name>
    <dbReference type="NCBI Taxonomy" id="670580"/>
    <lineage>
        <taxon>Eukaryota</taxon>
        <taxon>Fungi</taxon>
        <taxon>Dikarya</taxon>
        <taxon>Basidiomycota</taxon>
        <taxon>Agaricomycotina</taxon>
        <taxon>Agaricomycetes</taxon>
        <taxon>Polyporales</taxon>
        <taxon>Adustoporiaceae</taxon>
        <taxon>Rhodonia</taxon>
    </lineage>
</organism>
<gene>
    <name evidence="6" type="ORF">POSPLADRAFT_1108332</name>
</gene>
<dbReference type="RefSeq" id="XP_024332571.1">
    <property type="nucleotide sequence ID" value="XM_024483328.1"/>
</dbReference>
<dbReference type="Gene3D" id="3.40.50.300">
    <property type="entry name" value="P-loop containing nucleotide triphosphate hydrolases"/>
    <property type="match status" value="1"/>
</dbReference>
<dbReference type="GO" id="GO:0006281">
    <property type="term" value="P:DNA repair"/>
    <property type="evidence" value="ECO:0007669"/>
    <property type="project" value="TreeGrafter"/>
</dbReference>
<dbReference type="PANTHER" id="PTHR45626:SF26">
    <property type="entry name" value="FAMILY HELICASE, PUTATIVE (AFU_ORTHOLOGUE AFUA_2G09120)-RELATED"/>
    <property type="match status" value="1"/>
</dbReference>
<dbReference type="STRING" id="670580.A0A1X6MH90"/>
<feature type="non-terminal residue" evidence="6">
    <location>
        <position position="1"/>
    </location>
</feature>
<feature type="non-terminal residue" evidence="6">
    <location>
        <position position="459"/>
    </location>
</feature>
<dbReference type="PROSITE" id="PS51194">
    <property type="entry name" value="HELICASE_CTER"/>
    <property type="match status" value="1"/>
</dbReference>
<evidence type="ECO:0000259" key="5">
    <source>
        <dbReference type="PROSITE" id="PS51194"/>
    </source>
</evidence>
<dbReference type="AlphaFoldDB" id="A0A1X6MH90"/>